<dbReference type="PaxDb" id="55529-EKX37757"/>
<reference evidence="5" key="2">
    <citation type="submission" date="2012-11" db="EMBL/GenBank/DDBJ databases">
        <authorList>
            <person name="Kuo A."/>
            <person name="Curtis B.A."/>
            <person name="Tanifuji G."/>
            <person name="Burki F."/>
            <person name="Gruber A."/>
            <person name="Irimia M."/>
            <person name="Maruyama S."/>
            <person name="Arias M.C."/>
            <person name="Ball S.G."/>
            <person name="Gile G.H."/>
            <person name="Hirakawa Y."/>
            <person name="Hopkins J.F."/>
            <person name="Rensing S.A."/>
            <person name="Schmutz J."/>
            <person name="Symeonidi A."/>
            <person name="Elias M."/>
            <person name="Eveleigh R.J."/>
            <person name="Herman E.K."/>
            <person name="Klute M.J."/>
            <person name="Nakayama T."/>
            <person name="Obornik M."/>
            <person name="Reyes-Prieto A."/>
            <person name="Armbrust E.V."/>
            <person name="Aves S.J."/>
            <person name="Beiko R.G."/>
            <person name="Coutinho P."/>
            <person name="Dacks J.B."/>
            <person name="Durnford D.G."/>
            <person name="Fast N.M."/>
            <person name="Green B.R."/>
            <person name="Grisdale C."/>
            <person name="Hempe F."/>
            <person name="Henrissat B."/>
            <person name="Hoppner M.P."/>
            <person name="Ishida K.-I."/>
            <person name="Kim E."/>
            <person name="Koreny L."/>
            <person name="Kroth P.G."/>
            <person name="Liu Y."/>
            <person name="Malik S.-B."/>
            <person name="Maier U.G."/>
            <person name="McRose D."/>
            <person name="Mock T."/>
            <person name="Neilson J.A."/>
            <person name="Onodera N.T."/>
            <person name="Poole A.M."/>
            <person name="Pritham E.J."/>
            <person name="Richards T.A."/>
            <person name="Rocap G."/>
            <person name="Roy S.W."/>
            <person name="Sarai C."/>
            <person name="Schaack S."/>
            <person name="Shirato S."/>
            <person name="Slamovits C.H."/>
            <person name="Spencer D.F."/>
            <person name="Suzuki S."/>
            <person name="Worden A.Z."/>
            <person name="Zauner S."/>
            <person name="Barry K."/>
            <person name="Bell C."/>
            <person name="Bharti A.K."/>
            <person name="Crow J.A."/>
            <person name="Grimwood J."/>
            <person name="Kramer R."/>
            <person name="Lindquist E."/>
            <person name="Lucas S."/>
            <person name="Salamov A."/>
            <person name="McFadden G.I."/>
            <person name="Lane C.E."/>
            <person name="Keeling P.J."/>
            <person name="Gray M.W."/>
            <person name="Grigoriev I.V."/>
            <person name="Archibald J.M."/>
        </authorList>
    </citation>
    <scope>NUCLEOTIDE SEQUENCE</scope>
    <source>
        <strain evidence="5">CCMP2712</strain>
    </source>
</reference>
<dbReference type="PANTHER" id="PTHR47215:SF1">
    <property type="entry name" value="F9L1.8 PROTEIN"/>
    <property type="match status" value="1"/>
</dbReference>
<gene>
    <name evidence="3" type="ORF">GUITHDRAFT_116064</name>
</gene>
<dbReference type="KEGG" id="gtt:GUITHDRAFT_116064"/>
<dbReference type="GO" id="GO:0016491">
    <property type="term" value="F:oxidoreductase activity"/>
    <property type="evidence" value="ECO:0007669"/>
    <property type="project" value="InterPro"/>
</dbReference>
<evidence type="ECO:0000313" key="5">
    <source>
        <dbReference type="Proteomes" id="UP000011087"/>
    </source>
</evidence>
<reference evidence="4" key="3">
    <citation type="submission" date="2016-03" db="UniProtKB">
        <authorList>
            <consortium name="EnsemblProtists"/>
        </authorList>
    </citation>
    <scope>IDENTIFICATION</scope>
</reference>
<organism evidence="3">
    <name type="scientific">Guillardia theta (strain CCMP2712)</name>
    <name type="common">Cryptophyte</name>
    <dbReference type="NCBI Taxonomy" id="905079"/>
    <lineage>
        <taxon>Eukaryota</taxon>
        <taxon>Cryptophyceae</taxon>
        <taxon>Pyrenomonadales</taxon>
        <taxon>Geminigeraceae</taxon>
        <taxon>Guillardia</taxon>
    </lineage>
</organism>
<dbReference type="SUPFAM" id="SSF52343">
    <property type="entry name" value="Ferredoxin reductase-like, C-terminal NADP-linked domain"/>
    <property type="match status" value="1"/>
</dbReference>
<feature type="chain" id="PRO_5008770240" description="Oxidoreductase FAD/NAD(P)-binding domain-containing protein" evidence="1">
    <location>
        <begin position="24"/>
        <end position="290"/>
    </location>
</feature>
<feature type="domain" description="Oxidoreductase FAD/NAD(P)-binding" evidence="2">
    <location>
        <begin position="171"/>
        <end position="273"/>
    </location>
</feature>
<keyword evidence="5" id="KW-1185">Reference proteome</keyword>
<accession>L1INW5</accession>
<proteinExistence type="predicted"/>
<evidence type="ECO:0000256" key="1">
    <source>
        <dbReference type="SAM" id="SignalP"/>
    </source>
</evidence>
<dbReference type="Pfam" id="PF00175">
    <property type="entry name" value="NAD_binding_1"/>
    <property type="match status" value="1"/>
</dbReference>
<dbReference type="AlphaFoldDB" id="L1INW5"/>
<dbReference type="EnsemblProtists" id="EKX37757">
    <property type="protein sequence ID" value="EKX37757"/>
    <property type="gene ID" value="GUITHDRAFT_116064"/>
</dbReference>
<dbReference type="InterPro" id="IPR039261">
    <property type="entry name" value="FNR_nucleotide-bd"/>
</dbReference>
<evidence type="ECO:0000313" key="4">
    <source>
        <dbReference type="EnsemblProtists" id="EKX37757"/>
    </source>
</evidence>
<dbReference type="HOGENOM" id="CLU_066103_0_1_1"/>
<dbReference type="PANTHER" id="PTHR47215">
    <property type="match status" value="1"/>
</dbReference>
<dbReference type="Proteomes" id="UP000011087">
    <property type="component" value="Unassembled WGS sequence"/>
</dbReference>
<dbReference type="OrthoDB" id="1856718at2759"/>
<dbReference type="GeneID" id="17294507"/>
<protein>
    <recommendedName>
        <fullName evidence="2">Oxidoreductase FAD/NAD(P)-binding domain-containing protein</fullName>
    </recommendedName>
</protein>
<evidence type="ECO:0000259" key="2">
    <source>
        <dbReference type="Pfam" id="PF00175"/>
    </source>
</evidence>
<feature type="signal peptide" evidence="1">
    <location>
        <begin position="1"/>
        <end position="23"/>
    </location>
</feature>
<dbReference type="InterPro" id="IPR001433">
    <property type="entry name" value="OxRdtase_FAD/NAD-bd"/>
</dbReference>
<evidence type="ECO:0000313" key="3">
    <source>
        <dbReference type="EMBL" id="EKX37757.1"/>
    </source>
</evidence>
<dbReference type="EMBL" id="JH993055">
    <property type="protein sequence ID" value="EKX37757.1"/>
    <property type="molecule type" value="Genomic_DNA"/>
</dbReference>
<keyword evidence="1" id="KW-0732">Signal</keyword>
<dbReference type="STRING" id="905079.L1INW5"/>
<dbReference type="Gene3D" id="3.40.50.80">
    <property type="entry name" value="Nucleotide-binding domain of ferredoxin-NADP reductase (FNR) module"/>
    <property type="match status" value="1"/>
</dbReference>
<dbReference type="SUPFAM" id="SSF63380">
    <property type="entry name" value="Riboflavin synthase domain-like"/>
    <property type="match status" value="1"/>
</dbReference>
<dbReference type="InterPro" id="IPR017938">
    <property type="entry name" value="Riboflavin_synthase-like_b-brl"/>
</dbReference>
<name>L1INW5_GUITC</name>
<sequence length="290" mass="31631">MVAMARAAMVAVLVACLVDLSLAFSLQAQPTLFRHGVRRAFVVRSPPAFRCHTKRTRIGQQKSCPALVYMNAKDEFIPATVVSNEEAASGLYKIMLQVDPAVCTSYKIPGQYLKVRKDSSMEKPGFFAIASPPKADSNVLEFLIKKRLDGRSDFRAGTRYAGVDNVKQVLMFATGSGISPLKAAIESQELSSKNVKLYYGARSAGKNSMAYMDKFADWEKMGVEVIPTLSKPGDKWDGRTGYVQEVCKADGVKDPQSTVALLCGVKGMVDEVKTVLKDAGVPESNILLNF</sequence>
<dbReference type="RefSeq" id="XP_005824737.1">
    <property type="nucleotide sequence ID" value="XM_005824680.1"/>
</dbReference>
<reference evidence="3 5" key="1">
    <citation type="journal article" date="2012" name="Nature">
        <title>Algal genomes reveal evolutionary mosaicism and the fate of nucleomorphs.</title>
        <authorList>
            <consortium name="DOE Joint Genome Institute"/>
            <person name="Curtis B.A."/>
            <person name="Tanifuji G."/>
            <person name="Burki F."/>
            <person name="Gruber A."/>
            <person name="Irimia M."/>
            <person name="Maruyama S."/>
            <person name="Arias M.C."/>
            <person name="Ball S.G."/>
            <person name="Gile G.H."/>
            <person name="Hirakawa Y."/>
            <person name="Hopkins J.F."/>
            <person name="Kuo A."/>
            <person name="Rensing S.A."/>
            <person name="Schmutz J."/>
            <person name="Symeonidi A."/>
            <person name="Elias M."/>
            <person name="Eveleigh R.J."/>
            <person name="Herman E.K."/>
            <person name="Klute M.J."/>
            <person name="Nakayama T."/>
            <person name="Obornik M."/>
            <person name="Reyes-Prieto A."/>
            <person name="Armbrust E.V."/>
            <person name="Aves S.J."/>
            <person name="Beiko R.G."/>
            <person name="Coutinho P."/>
            <person name="Dacks J.B."/>
            <person name="Durnford D.G."/>
            <person name="Fast N.M."/>
            <person name="Green B.R."/>
            <person name="Grisdale C.J."/>
            <person name="Hempel F."/>
            <person name="Henrissat B."/>
            <person name="Hoppner M.P."/>
            <person name="Ishida K."/>
            <person name="Kim E."/>
            <person name="Koreny L."/>
            <person name="Kroth P.G."/>
            <person name="Liu Y."/>
            <person name="Malik S.B."/>
            <person name="Maier U.G."/>
            <person name="McRose D."/>
            <person name="Mock T."/>
            <person name="Neilson J.A."/>
            <person name="Onodera N.T."/>
            <person name="Poole A.M."/>
            <person name="Pritham E.J."/>
            <person name="Richards T.A."/>
            <person name="Rocap G."/>
            <person name="Roy S.W."/>
            <person name="Sarai C."/>
            <person name="Schaack S."/>
            <person name="Shirato S."/>
            <person name="Slamovits C.H."/>
            <person name="Spencer D.F."/>
            <person name="Suzuki S."/>
            <person name="Worden A.Z."/>
            <person name="Zauner S."/>
            <person name="Barry K."/>
            <person name="Bell C."/>
            <person name="Bharti A.K."/>
            <person name="Crow J.A."/>
            <person name="Grimwood J."/>
            <person name="Kramer R."/>
            <person name="Lindquist E."/>
            <person name="Lucas S."/>
            <person name="Salamov A."/>
            <person name="McFadden G.I."/>
            <person name="Lane C.E."/>
            <person name="Keeling P.J."/>
            <person name="Gray M.W."/>
            <person name="Grigoriev I.V."/>
            <person name="Archibald J.M."/>
        </authorList>
    </citation>
    <scope>NUCLEOTIDE SEQUENCE</scope>
    <source>
        <strain evidence="3 5">CCMP2712</strain>
    </source>
</reference>
<dbReference type="eggNOG" id="ENOG502QQ7C">
    <property type="taxonomic scope" value="Eukaryota"/>
</dbReference>
<dbReference type="OMA" id="CLCDLRP"/>